<dbReference type="Pfam" id="PF13360">
    <property type="entry name" value="PQQ_2"/>
    <property type="match status" value="1"/>
</dbReference>
<evidence type="ECO:0000256" key="1">
    <source>
        <dbReference type="SAM" id="Phobius"/>
    </source>
</evidence>
<dbReference type="PATRIC" id="fig|797209.4.peg.2695"/>
<dbReference type="PANTHER" id="PTHR35340:SF5">
    <property type="entry name" value="ASST-DOMAIN-CONTAINING PROTEIN"/>
    <property type="match status" value="1"/>
</dbReference>
<dbReference type="RefSeq" id="WP_007980698.1">
    <property type="nucleotide sequence ID" value="NZ_AEMG01000013.1"/>
</dbReference>
<dbReference type="EMBL" id="AEMG01000013">
    <property type="protein sequence ID" value="EFW91616.1"/>
    <property type="molecule type" value="Genomic_DNA"/>
</dbReference>
<keyword evidence="6" id="KW-1185">Reference proteome</keyword>
<dbReference type="PANTHER" id="PTHR35340">
    <property type="entry name" value="PQQ ENZYME REPEAT PROTEIN-RELATED"/>
    <property type="match status" value="1"/>
</dbReference>
<feature type="transmembrane region" description="Helical" evidence="1">
    <location>
        <begin position="430"/>
        <end position="452"/>
    </location>
</feature>
<accession>E7QV98</accession>
<dbReference type="Proteomes" id="UP000184203">
    <property type="component" value="Unassembled WGS sequence"/>
</dbReference>
<evidence type="ECO:0000313" key="4">
    <source>
        <dbReference type="EMBL" id="SHL22848.1"/>
    </source>
</evidence>
<dbReference type="EMBL" id="FRAN01000005">
    <property type="protein sequence ID" value="SHL22848.1"/>
    <property type="molecule type" value="Genomic_DNA"/>
</dbReference>
<dbReference type="InterPro" id="IPR002372">
    <property type="entry name" value="PQQ_rpt_dom"/>
</dbReference>
<dbReference type="InterPro" id="IPR015943">
    <property type="entry name" value="WD40/YVTN_repeat-like_dom_sf"/>
</dbReference>
<dbReference type="STRING" id="797209.GCA_000376445_03755"/>
<proteinExistence type="predicted"/>
<evidence type="ECO:0000313" key="5">
    <source>
        <dbReference type="Proteomes" id="UP000003751"/>
    </source>
</evidence>
<feature type="domain" description="Pyrrolo-quinoline quinone repeat" evidence="2">
    <location>
        <begin position="101"/>
        <end position="339"/>
    </location>
</feature>
<dbReference type="Proteomes" id="UP000003751">
    <property type="component" value="Unassembled WGS sequence"/>
</dbReference>
<name>E7QV98_HALPU</name>
<evidence type="ECO:0000259" key="2">
    <source>
        <dbReference type="Pfam" id="PF13360"/>
    </source>
</evidence>
<keyword evidence="1" id="KW-1133">Transmembrane helix</keyword>
<dbReference type="Gene3D" id="2.40.10.500">
    <property type="match status" value="1"/>
</dbReference>
<reference evidence="6" key="2">
    <citation type="submission" date="2016-11" db="EMBL/GenBank/DDBJ databases">
        <authorList>
            <person name="Varghese N."/>
            <person name="Submissions S."/>
        </authorList>
    </citation>
    <scope>NUCLEOTIDE SEQUENCE [LARGE SCALE GENOMIC DNA]</scope>
    <source>
        <strain evidence="6">DX253</strain>
    </source>
</reference>
<organism evidence="3 5">
    <name type="scientific">Haladaptatus paucihalophilus DX253</name>
    <dbReference type="NCBI Taxonomy" id="797209"/>
    <lineage>
        <taxon>Archaea</taxon>
        <taxon>Methanobacteriati</taxon>
        <taxon>Methanobacteriota</taxon>
        <taxon>Stenosarchaea group</taxon>
        <taxon>Halobacteria</taxon>
        <taxon>Halobacteriales</taxon>
        <taxon>Haladaptataceae</taxon>
        <taxon>Haladaptatus</taxon>
    </lineage>
</organism>
<dbReference type="OrthoDB" id="306371at2157"/>
<keyword evidence="1" id="KW-0812">Transmembrane</keyword>
<dbReference type="AlphaFoldDB" id="E7QV98"/>
<dbReference type="InterPro" id="IPR053143">
    <property type="entry name" value="Arylsulfate_ST"/>
</dbReference>
<dbReference type="SUPFAM" id="SSF50998">
    <property type="entry name" value="Quinoprotein alcohol dehydrogenase-like"/>
    <property type="match status" value="1"/>
</dbReference>
<dbReference type="eggNOG" id="arCOG06169">
    <property type="taxonomic scope" value="Archaea"/>
</dbReference>
<dbReference type="Gene3D" id="2.130.10.10">
    <property type="entry name" value="YVTN repeat-like/Quinoprotein amine dehydrogenase"/>
    <property type="match status" value="1"/>
</dbReference>
<dbReference type="InterPro" id="IPR011047">
    <property type="entry name" value="Quinoprotein_ADH-like_sf"/>
</dbReference>
<protein>
    <recommendedName>
        <fullName evidence="2">Pyrrolo-quinoline quinone repeat domain-containing protein</fullName>
    </recommendedName>
</protein>
<evidence type="ECO:0000313" key="3">
    <source>
        <dbReference type="EMBL" id="EFW91616.1"/>
    </source>
</evidence>
<keyword evidence="1" id="KW-0472">Membrane</keyword>
<sequence length="466" mass="52717">MDWTDRLPPRDWLTRGVVLLLVVALLTPSVVSAITYDREASNLKPGTIEQPANGTTIISVQGYHFQGQGNKKKPARLVAVGPKGGVKWVYNGSKEGATWFYDVDPLPNGNLLVVSTQRGGTLVYEMNPKTKEKVWKKFLPIHDTHDIDLINNGTQLLVGNMRNYNETTGKNDDRVYVYDLETDEIVWQWHLRNYYDKGAGGDYTNDWTHLNNVQKIADGKYALDPRNMDEVIIVDRNTGEVTTKLGEDDNHDILNEQHNPDYLESESGKPTFLVADSENNRIVEYEKNGNDWNRTWELGSSGTLTWPRDADRLPNGNTLVVDSSDHRVIEVTPEGEIVWEFYSPWLPYDAERIGTGDESNGPTIADQNAQGQYAITGSANLDPGTGKSLRMSVFLSNAFAGTSMQDTMRHYGARWDQVTPFIRPVWMSEYAFIAAIFAILLLIFWLIGELVYQRKRIYDGVKYRLG</sequence>
<reference evidence="4" key="3">
    <citation type="submission" date="2016-11" db="EMBL/GenBank/DDBJ databases">
        <authorList>
            <person name="Jaros S."/>
            <person name="Januszkiewicz K."/>
            <person name="Wedrychowicz H."/>
        </authorList>
    </citation>
    <scope>NUCLEOTIDE SEQUENCE [LARGE SCALE GENOMIC DNA]</scope>
    <source>
        <strain evidence="4">DX253</strain>
    </source>
</reference>
<evidence type="ECO:0000313" key="6">
    <source>
        <dbReference type="Proteomes" id="UP000184203"/>
    </source>
</evidence>
<reference evidence="3 5" key="1">
    <citation type="journal article" date="2014" name="ISME J.">
        <title>Trehalose/2-sulfotrehalose biosynthesis and glycine-betaine uptake are widely spread mechanisms for osmoadaptation in the Halobacteriales.</title>
        <authorList>
            <person name="Youssef N.H."/>
            <person name="Savage-Ashlock K.N."/>
            <person name="McCully A.L."/>
            <person name="Luedtke B."/>
            <person name="Shaw E.I."/>
            <person name="Hoff W.D."/>
            <person name="Elshahed M.S."/>
        </authorList>
    </citation>
    <scope>NUCLEOTIDE SEQUENCE [LARGE SCALE GENOMIC DNA]</scope>
    <source>
        <strain evidence="3 5">DX253</strain>
    </source>
</reference>
<gene>
    <name evidence="4" type="ORF">SAMN05444342_3347</name>
    <name evidence="3" type="ORF">ZOD2009_13671</name>
</gene>